<dbReference type="InterPro" id="IPR000797">
    <property type="entry name" value="Bunya_NSs"/>
</dbReference>
<name>A0A088MFQ9_9VIRU</name>
<evidence type="ECO:0000256" key="1">
    <source>
        <dbReference type="ARBA" id="ARBA00014100"/>
    </source>
</evidence>
<dbReference type="RefSeq" id="YP_009362053.1">
    <property type="nucleotide sequence ID" value="NC_034481.1"/>
</dbReference>
<evidence type="ECO:0000313" key="3">
    <source>
        <dbReference type="Proteomes" id="UP000145092"/>
    </source>
</evidence>
<sequence length="92" mass="10385">MMSSQLPKMDLILISSMWHLKLQLEQGLTLFPLGSSSSMPGKPKINSLVDQSRRLVLNLEHGRWKWSITIFKETGTILSATQISQCIDSQDI</sequence>
<organism evidence="2 3">
    <name type="scientific">Nyando virus</name>
    <dbReference type="NCBI Taxonomy" id="35316"/>
    <lineage>
        <taxon>Viruses</taxon>
        <taxon>Riboviria</taxon>
        <taxon>Orthornavirae</taxon>
        <taxon>Negarnaviricota</taxon>
        <taxon>Polyploviricotina</taxon>
        <taxon>Bunyaviricetes</taxon>
        <taxon>Elliovirales</taxon>
        <taxon>Peribunyaviridae</taxon>
        <taxon>Orthobunyavirus</taxon>
        <taxon>Orthobunyavirus nyandoense</taxon>
    </lineage>
</organism>
<dbReference type="PIRSF" id="PIRSF003954">
    <property type="entry name" value="NS-S_OrthobunV"/>
    <property type="match status" value="1"/>
</dbReference>
<protein>
    <recommendedName>
        <fullName evidence="1">Non-structural protein NS-S</fullName>
    </recommendedName>
</protein>
<evidence type="ECO:0000313" key="2">
    <source>
        <dbReference type="EMBL" id="AIN37045.1"/>
    </source>
</evidence>
<dbReference type="Proteomes" id="UP000145092">
    <property type="component" value="Genome"/>
</dbReference>
<reference evidence="2 3" key="1">
    <citation type="journal article" date="2014" name="PLoS Negl. Trop. Dis.">
        <title>Molecular characterization of human pathogenic bunyaviruses of the nyando and bwamba/pongola virus groups leads to the genetic identification of mojui dos campos and kaeng khoi virus.</title>
        <authorList>
            <person name="Groseth A."/>
            <person name="Mampilli V."/>
            <person name="Weisend C."/>
            <person name="Dahlstrom E."/>
            <person name="Porcella S.F."/>
            <person name="Russell B.J."/>
            <person name="Tesh R.B."/>
            <person name="Ebihara H."/>
        </authorList>
    </citation>
    <scope>NUCLEOTIDE SEQUENCE [LARGE SCALE GENOMIC DNA]</scope>
    <source>
        <strain evidence="2">MP401</strain>
    </source>
</reference>
<accession>A0A088MFQ9</accession>
<proteinExistence type="predicted"/>
<dbReference type="Pfam" id="PF01104">
    <property type="entry name" value="Bunya_NS-S"/>
    <property type="match status" value="1"/>
</dbReference>
<dbReference type="KEGG" id="vg:32708000"/>
<dbReference type="GeneID" id="32708000"/>
<keyword evidence="3" id="KW-1185">Reference proteome</keyword>
<dbReference type="OrthoDB" id="28167at10239"/>
<dbReference type="GO" id="GO:0016032">
    <property type="term" value="P:viral process"/>
    <property type="evidence" value="ECO:0007669"/>
    <property type="project" value="InterPro"/>
</dbReference>
<dbReference type="EMBL" id="KJ867188">
    <property type="protein sequence ID" value="AIN37045.1"/>
    <property type="molecule type" value="Viral_cRNA"/>
</dbReference>